<dbReference type="Proteomes" id="UP001141552">
    <property type="component" value="Unassembled WGS sequence"/>
</dbReference>
<dbReference type="CDD" id="cd00590">
    <property type="entry name" value="RRM_SF"/>
    <property type="match status" value="1"/>
</dbReference>
<feature type="compositionally biased region" description="Basic and acidic residues" evidence="3">
    <location>
        <begin position="236"/>
        <end position="254"/>
    </location>
</feature>
<feature type="region of interest" description="Disordered" evidence="3">
    <location>
        <begin position="130"/>
        <end position="411"/>
    </location>
</feature>
<evidence type="ECO:0000256" key="3">
    <source>
        <dbReference type="SAM" id="MobiDB-lite"/>
    </source>
</evidence>
<accession>A0A9Q0JJL0</accession>
<keyword evidence="6" id="KW-1185">Reference proteome</keyword>
<dbReference type="OrthoDB" id="848779at2759"/>
<dbReference type="SMART" id="SM00360">
    <property type="entry name" value="RRM"/>
    <property type="match status" value="1"/>
</dbReference>
<dbReference type="SUPFAM" id="SSF54928">
    <property type="entry name" value="RNA-binding domain, RBD"/>
    <property type="match status" value="1"/>
</dbReference>
<feature type="compositionally biased region" description="Gly residues" evidence="3">
    <location>
        <begin position="172"/>
        <end position="184"/>
    </location>
</feature>
<feature type="compositionally biased region" description="Basic and acidic residues" evidence="3">
    <location>
        <begin position="284"/>
        <end position="299"/>
    </location>
</feature>
<dbReference type="PROSITE" id="PS50102">
    <property type="entry name" value="RRM"/>
    <property type="match status" value="1"/>
</dbReference>
<dbReference type="InterPro" id="IPR000504">
    <property type="entry name" value="RRM_dom"/>
</dbReference>
<comment type="caution">
    <text evidence="5">The sequence shown here is derived from an EMBL/GenBank/DDBJ whole genome shotgun (WGS) entry which is preliminary data.</text>
</comment>
<feature type="compositionally biased region" description="Basic and acidic residues" evidence="3">
    <location>
        <begin position="573"/>
        <end position="609"/>
    </location>
</feature>
<dbReference type="Pfam" id="PF00076">
    <property type="entry name" value="RRM_1"/>
    <property type="match status" value="1"/>
</dbReference>
<keyword evidence="1 2" id="KW-0694">RNA-binding</keyword>
<dbReference type="AlphaFoldDB" id="A0A9Q0JJL0"/>
<name>A0A9Q0JJL0_9ROSI</name>
<feature type="compositionally biased region" description="Acidic residues" evidence="3">
    <location>
        <begin position="351"/>
        <end position="373"/>
    </location>
</feature>
<dbReference type="PANTHER" id="PTHR21245">
    <property type="entry name" value="HETEROGENEOUS NUCLEAR RIBONUCLEOPROTEIN"/>
    <property type="match status" value="1"/>
</dbReference>
<protein>
    <recommendedName>
        <fullName evidence="4">RRM domain-containing protein</fullName>
    </recommendedName>
</protein>
<reference evidence="5" key="1">
    <citation type="submission" date="2022-02" db="EMBL/GenBank/DDBJ databases">
        <authorList>
            <person name="Henning P.M."/>
            <person name="McCubbin A.G."/>
            <person name="Shore J.S."/>
        </authorList>
    </citation>
    <scope>NUCLEOTIDE SEQUENCE</scope>
    <source>
        <strain evidence="5">F60SS</strain>
        <tissue evidence="5">Leaves</tissue>
    </source>
</reference>
<feature type="compositionally biased region" description="Basic and acidic residues" evidence="3">
    <location>
        <begin position="377"/>
        <end position="394"/>
    </location>
</feature>
<evidence type="ECO:0000256" key="2">
    <source>
        <dbReference type="PROSITE-ProRule" id="PRU00176"/>
    </source>
</evidence>
<evidence type="ECO:0000256" key="1">
    <source>
        <dbReference type="ARBA" id="ARBA00022884"/>
    </source>
</evidence>
<evidence type="ECO:0000313" key="5">
    <source>
        <dbReference type="EMBL" id="KAJ4844034.1"/>
    </source>
</evidence>
<reference evidence="5" key="2">
    <citation type="journal article" date="2023" name="Plants (Basel)">
        <title>Annotation of the Turnera subulata (Passifloraceae) Draft Genome Reveals the S-Locus Evolved after the Divergence of Turneroideae from Passifloroideae in a Stepwise Manner.</title>
        <authorList>
            <person name="Henning P.M."/>
            <person name="Roalson E.H."/>
            <person name="Mir W."/>
            <person name="McCubbin A.G."/>
            <person name="Shore J.S."/>
        </authorList>
    </citation>
    <scope>NUCLEOTIDE SEQUENCE</scope>
    <source>
        <strain evidence="5">F60SS</strain>
    </source>
</reference>
<gene>
    <name evidence="5" type="ORF">Tsubulata_024670</name>
</gene>
<dbReference type="Gene3D" id="3.30.70.330">
    <property type="match status" value="1"/>
</dbReference>
<organism evidence="5 6">
    <name type="scientific">Turnera subulata</name>
    <dbReference type="NCBI Taxonomy" id="218843"/>
    <lineage>
        <taxon>Eukaryota</taxon>
        <taxon>Viridiplantae</taxon>
        <taxon>Streptophyta</taxon>
        <taxon>Embryophyta</taxon>
        <taxon>Tracheophyta</taxon>
        <taxon>Spermatophyta</taxon>
        <taxon>Magnoliopsida</taxon>
        <taxon>eudicotyledons</taxon>
        <taxon>Gunneridae</taxon>
        <taxon>Pentapetalae</taxon>
        <taxon>rosids</taxon>
        <taxon>fabids</taxon>
        <taxon>Malpighiales</taxon>
        <taxon>Passifloraceae</taxon>
        <taxon>Turnera</taxon>
    </lineage>
</organism>
<evidence type="ECO:0000313" key="6">
    <source>
        <dbReference type="Proteomes" id="UP001141552"/>
    </source>
</evidence>
<feature type="compositionally biased region" description="Basic residues" evidence="3">
    <location>
        <begin position="610"/>
        <end position="620"/>
    </location>
</feature>
<feature type="region of interest" description="Disordered" evidence="3">
    <location>
        <begin position="487"/>
        <end position="629"/>
    </location>
</feature>
<feature type="domain" description="RRM" evidence="4">
    <location>
        <begin position="414"/>
        <end position="492"/>
    </location>
</feature>
<dbReference type="InterPro" id="IPR035979">
    <property type="entry name" value="RBD_domain_sf"/>
</dbReference>
<sequence length="840" mass="91458">MPPRRSTRKKTAAKKPVRKSRRRRVVASSSDDEDVNDQELSPNPQDSGEETVKDTEITVAEEETVTATAAAVCPETVTVSDNGDAIREDTVTNLGEETVLRSFLDSEGIARLGEILNNVLGQNSSLISVDSEDEKAEDGRIGVSESGNGDKEGDLVEDETTITKNEKDEGAGDIGSGFGNGGGNDAKIGRVSGFENEEGNDVKRGGESGFENEGGNDVQIGEEQVGDLSKVQEGGNDVRESAGDDEERGGNEEREGAEDEEEEENAVAEPLAQAESSSGVKAGGNEERDNADNGYKQDDAVMESLVHAEHSLQDKEDDDEEGENIDDGDEGGNTAMESNRNEDGLQGVSEAGEEDEEESSDDGEDGDDSDDNQQTESPEHVEGKIEDQTKRDEVETYSNDVEGGEGNLDSEEVRTVYVKGLTKSWNVEKLGETCKKFGEIQDVSLPRKFGAKHRDFGFIAFTSRESALSCVEGINNGQFGEGAKVKAELAKPKSSGGKKIRGSKDCVRSKVATTMGERIEQTNSRSEVKGKSVVEQALSESKIGKGRQNKNRASRSSDQDVIPRKRDSKRKNSHQEASDQGKRNKISEHDKRQSDKSRGNAQDKRDNRSSRRKLQYRQRTNHGSEYNGFGRIASAGSYQNPLRTAVSGTKRHRLDLAPHAGYIEPTTKKQARHIGEFIDPLHGRQERVHATYHYPASNNKDLHLAEHPMPILAIESLPHAGYLESQGSAAYIHSLMRNGGYNSQGRRGYVCGEGSTAAPSYASKYSSHPGYQVCPYPSILSLVPYLHNARPLLVDTAAVVAQVVFLSSWLVLAIVVTMEHTFPNKDTIKHVASLKQIMVP</sequence>
<feature type="compositionally biased region" description="Basic residues" evidence="3">
    <location>
        <begin position="1"/>
        <end position="25"/>
    </location>
</feature>
<feature type="compositionally biased region" description="Acidic residues" evidence="3">
    <location>
        <begin position="315"/>
        <end position="330"/>
    </location>
</feature>
<dbReference type="GO" id="GO:0003723">
    <property type="term" value="F:RNA binding"/>
    <property type="evidence" value="ECO:0007669"/>
    <property type="project" value="UniProtKB-UniRule"/>
</dbReference>
<evidence type="ECO:0000259" key="4">
    <source>
        <dbReference type="PROSITE" id="PS50102"/>
    </source>
</evidence>
<proteinExistence type="predicted"/>
<feature type="compositionally biased region" description="Acidic residues" evidence="3">
    <location>
        <begin position="255"/>
        <end position="266"/>
    </location>
</feature>
<feature type="compositionally biased region" description="Basic residues" evidence="3">
    <location>
        <begin position="544"/>
        <end position="553"/>
    </location>
</feature>
<feature type="compositionally biased region" description="Basic and acidic residues" evidence="3">
    <location>
        <begin position="555"/>
        <end position="565"/>
    </location>
</feature>
<feature type="region of interest" description="Disordered" evidence="3">
    <location>
        <begin position="1"/>
        <end position="55"/>
    </location>
</feature>
<dbReference type="InterPro" id="IPR012677">
    <property type="entry name" value="Nucleotide-bd_a/b_plait_sf"/>
</dbReference>
<dbReference type="EMBL" id="JAKUCV010002068">
    <property type="protein sequence ID" value="KAJ4844034.1"/>
    <property type="molecule type" value="Genomic_DNA"/>
</dbReference>